<name>A0A291G9X8_9RHOB</name>
<organism evidence="1 2">
    <name type="scientific">Celeribacter ethanolicus</name>
    <dbReference type="NCBI Taxonomy" id="1758178"/>
    <lineage>
        <taxon>Bacteria</taxon>
        <taxon>Pseudomonadati</taxon>
        <taxon>Pseudomonadota</taxon>
        <taxon>Alphaproteobacteria</taxon>
        <taxon>Rhodobacterales</taxon>
        <taxon>Roseobacteraceae</taxon>
        <taxon>Celeribacter</taxon>
    </lineage>
</organism>
<dbReference type="KEGG" id="ceh:CEW89_04170"/>
<keyword evidence="2" id="KW-1185">Reference proteome</keyword>
<accession>A0A291G9X8</accession>
<dbReference type="Pfam" id="PF22011">
    <property type="entry name" value="DUF6931"/>
    <property type="match status" value="1"/>
</dbReference>
<evidence type="ECO:0000313" key="2">
    <source>
        <dbReference type="Proteomes" id="UP000217935"/>
    </source>
</evidence>
<reference evidence="1 2" key="1">
    <citation type="submission" date="2017-06" db="EMBL/GenBank/DDBJ databases">
        <title>Celeribacter sp. TSPH2 complete genome sequence.</title>
        <authorList>
            <person name="Woo J.-H."/>
            <person name="Kim H.-S."/>
        </authorList>
    </citation>
    <scope>NUCLEOTIDE SEQUENCE [LARGE SCALE GENOMIC DNA]</scope>
    <source>
        <strain evidence="1 2">TSPH2</strain>
    </source>
</reference>
<dbReference type="RefSeq" id="WP_066709461.1">
    <property type="nucleotide sequence ID" value="NZ_CP022196.1"/>
</dbReference>
<dbReference type="EMBL" id="CP022196">
    <property type="protein sequence ID" value="ATG46826.1"/>
    <property type="molecule type" value="Genomic_DNA"/>
</dbReference>
<dbReference type="OrthoDB" id="5572566at2"/>
<gene>
    <name evidence="1" type="ORF">CEW89_04170</name>
</gene>
<dbReference type="InterPro" id="IPR053855">
    <property type="entry name" value="DUF6931"/>
</dbReference>
<proteinExistence type="predicted"/>
<dbReference type="AlphaFoldDB" id="A0A291G9X8"/>
<evidence type="ECO:0000313" key="1">
    <source>
        <dbReference type="EMBL" id="ATG46826.1"/>
    </source>
</evidence>
<dbReference type="STRING" id="1758178.GCA_001550095_02674"/>
<sequence length="195" mass="21605">MMDSELDSEHTMPPMRSLRFDSPQALYRTMPEVGIFTKHRPSEDEDALGYLERLRSSTTPEDAVTYAAFAAEPKMAISWGVDCVRMNQPNLSAEDSHLANAVLQWLEYPGHETRWHAMQGALFAPRRTPLVYLGLAVGWSGGPMAPNDPLSVPLWRTPKAVNVAVLSSIATLGLDHRSVSLARVLDLAAGLFRIY</sequence>
<dbReference type="Proteomes" id="UP000217935">
    <property type="component" value="Chromosome"/>
</dbReference>
<protein>
    <submittedName>
        <fullName evidence="1">Uncharacterized protein</fullName>
    </submittedName>
</protein>